<keyword evidence="13" id="KW-0675">Receptor</keyword>
<name>A0A9E8N7G7_9BACT</name>
<dbReference type="PANTHER" id="PTHR30069">
    <property type="entry name" value="TONB-DEPENDENT OUTER MEMBRANE RECEPTOR"/>
    <property type="match status" value="1"/>
</dbReference>
<feature type="domain" description="TonB-dependent receptor plug" evidence="12">
    <location>
        <begin position="120"/>
        <end position="224"/>
    </location>
</feature>
<dbReference type="SUPFAM" id="SSF49464">
    <property type="entry name" value="Carboxypeptidase regulatory domain-like"/>
    <property type="match status" value="1"/>
</dbReference>
<evidence type="ECO:0000313" key="13">
    <source>
        <dbReference type="EMBL" id="WAC09937.1"/>
    </source>
</evidence>
<keyword evidence="6 8" id="KW-0472">Membrane</keyword>
<dbReference type="RefSeq" id="WP_244821051.1">
    <property type="nucleotide sequence ID" value="NZ_CP112998.1"/>
</dbReference>
<dbReference type="InterPro" id="IPR037066">
    <property type="entry name" value="Plug_dom_sf"/>
</dbReference>
<gene>
    <name evidence="13" type="ORF">ON006_19520</name>
</gene>
<feature type="chain" id="PRO_5039199817" evidence="10">
    <location>
        <begin position="20"/>
        <end position="752"/>
    </location>
</feature>
<evidence type="ECO:0000259" key="11">
    <source>
        <dbReference type="Pfam" id="PF00593"/>
    </source>
</evidence>
<evidence type="ECO:0000256" key="9">
    <source>
        <dbReference type="RuleBase" id="RU003357"/>
    </source>
</evidence>
<dbReference type="InterPro" id="IPR036942">
    <property type="entry name" value="Beta-barrel_TonB_sf"/>
</dbReference>
<dbReference type="InterPro" id="IPR008969">
    <property type="entry name" value="CarboxyPept-like_regulatory"/>
</dbReference>
<accession>A0A9E8N7G7</accession>
<evidence type="ECO:0000256" key="7">
    <source>
        <dbReference type="ARBA" id="ARBA00023237"/>
    </source>
</evidence>
<evidence type="ECO:0000256" key="5">
    <source>
        <dbReference type="ARBA" id="ARBA00023077"/>
    </source>
</evidence>
<evidence type="ECO:0000256" key="2">
    <source>
        <dbReference type="ARBA" id="ARBA00022448"/>
    </source>
</evidence>
<evidence type="ECO:0000256" key="6">
    <source>
        <dbReference type="ARBA" id="ARBA00023136"/>
    </source>
</evidence>
<dbReference type="GO" id="GO:0015344">
    <property type="term" value="F:siderophore uptake transmembrane transporter activity"/>
    <property type="evidence" value="ECO:0007669"/>
    <property type="project" value="TreeGrafter"/>
</dbReference>
<dbReference type="EMBL" id="CP112998">
    <property type="protein sequence ID" value="WAC09937.1"/>
    <property type="molecule type" value="Genomic_DNA"/>
</dbReference>
<protein>
    <submittedName>
        <fullName evidence="13">TonB-dependent receptor</fullName>
    </submittedName>
</protein>
<proteinExistence type="inferred from homology"/>
<evidence type="ECO:0000256" key="10">
    <source>
        <dbReference type="SAM" id="SignalP"/>
    </source>
</evidence>
<dbReference type="InterPro" id="IPR012910">
    <property type="entry name" value="Plug_dom"/>
</dbReference>
<dbReference type="Gene3D" id="2.40.170.20">
    <property type="entry name" value="TonB-dependent receptor, beta-barrel domain"/>
    <property type="match status" value="1"/>
</dbReference>
<sequence length="752" mass="84495">MKRFLLPFCLFLISMSAYAHLGSISGVVYDQATNIPLKDVTVQLSGLGKATLTNELGQYRFEGLVASKYKIELSHVSFQPQVLEVSVQNDKTEFIKTLLTSANVELSEVLVSSQRAHDQQLISSLDIKLRPITNSQEILRMVPGLFIGQHAGGGKAEQIFLRGFDLDHGTDIRLTVDGMPVNMVSHAHGQGYADLHFVIPELVQGVDFKKGPYNAEKGNFTTAGWVDFRTKDALEKSFVKLEAGQYDSYRAVAGIDLLGQKGKDKNQAAYIASEYSFTNSYFDNPQDFNRLNVIGKFHGHVAPNTNLTLTGSTFWSKWNHSGQIPDRAYESGAIGFYGSVDPTEGGETSRTNFNVQFVTVTPSNYVIKNQVFYSNYNFELYSNFTFFLEDSLNGDQIRQKERRNLFGYNGSISKQTYLGKTSWTTTVGAQYRHDLTRNTELSHTKNRSETLDPYQLGNINELNAAVYADELIQLTDRFTINAGLRLDYFRNQYQDFLIQPVVKKHATDAIISPKLNFYYTFNQRLQLYLNSGKGFHSNDTRVVVPQGGKQILPGAYGSDFGVIFKPFPKMFINAAAWYLWLQQEFVYVGDAGVIEPSGKSKRQGLDLSVRYQLTKTLYADVDVSTAKPRAIGTLEGMNYLPLAPLFTSTGGLSLQMPNGLSGSLRYRYMANRPANEDNSIVAKGYFVGDMQVNYAKKKYNVGLSVQNLLNTKWKETQFNTESRLQNESEPVEEIHFTPGTPFFARLSLTLFF</sequence>
<feature type="domain" description="TonB-dependent receptor-like beta-barrel" evidence="11">
    <location>
        <begin position="304"/>
        <end position="708"/>
    </location>
</feature>
<dbReference type="Pfam" id="PF07715">
    <property type="entry name" value="Plug"/>
    <property type="match status" value="1"/>
</dbReference>
<comment type="similarity">
    <text evidence="8 9">Belongs to the TonB-dependent receptor family.</text>
</comment>
<dbReference type="Gene3D" id="2.170.130.10">
    <property type="entry name" value="TonB-dependent receptor, plug domain"/>
    <property type="match status" value="1"/>
</dbReference>
<dbReference type="GO" id="GO:0044718">
    <property type="term" value="P:siderophore transmembrane transport"/>
    <property type="evidence" value="ECO:0007669"/>
    <property type="project" value="TreeGrafter"/>
</dbReference>
<dbReference type="KEGG" id="dpf:ON006_19520"/>
<dbReference type="Pfam" id="PF13715">
    <property type="entry name" value="CarbopepD_reg_2"/>
    <property type="match status" value="1"/>
</dbReference>
<evidence type="ECO:0000313" key="14">
    <source>
        <dbReference type="Proteomes" id="UP001164653"/>
    </source>
</evidence>
<dbReference type="AlphaFoldDB" id="A0A9E8N7G7"/>
<dbReference type="InterPro" id="IPR000531">
    <property type="entry name" value="Beta-barrel_TonB"/>
</dbReference>
<reference evidence="13" key="1">
    <citation type="submission" date="2022-11" db="EMBL/GenBank/DDBJ databases">
        <title>Dyadobacter pollutisoli sp. nov., isolated from plastic dumped soil.</title>
        <authorList>
            <person name="Kim J.M."/>
            <person name="Kim K.R."/>
            <person name="Lee J.K."/>
            <person name="Hao L."/>
            <person name="Jeon C.O."/>
        </authorList>
    </citation>
    <scope>NUCLEOTIDE SEQUENCE</scope>
    <source>
        <strain evidence="13">U1</strain>
    </source>
</reference>
<comment type="subcellular location">
    <subcellularLocation>
        <location evidence="1 8">Cell outer membrane</location>
        <topology evidence="1 8">Multi-pass membrane protein</topology>
    </subcellularLocation>
</comment>
<dbReference type="SUPFAM" id="SSF56935">
    <property type="entry name" value="Porins"/>
    <property type="match status" value="1"/>
</dbReference>
<feature type="signal peptide" evidence="10">
    <location>
        <begin position="1"/>
        <end position="19"/>
    </location>
</feature>
<keyword evidence="5 9" id="KW-0798">TonB box</keyword>
<keyword evidence="7 8" id="KW-0998">Cell outer membrane</keyword>
<dbReference type="Gene3D" id="2.60.40.1120">
    <property type="entry name" value="Carboxypeptidase-like, regulatory domain"/>
    <property type="match status" value="1"/>
</dbReference>
<keyword evidence="10" id="KW-0732">Signal</keyword>
<keyword evidence="14" id="KW-1185">Reference proteome</keyword>
<dbReference type="PANTHER" id="PTHR30069:SF36">
    <property type="entry name" value="BLL6948 PROTEIN"/>
    <property type="match status" value="1"/>
</dbReference>
<evidence type="ECO:0000256" key="8">
    <source>
        <dbReference type="PROSITE-ProRule" id="PRU01360"/>
    </source>
</evidence>
<dbReference type="PROSITE" id="PS52016">
    <property type="entry name" value="TONB_DEPENDENT_REC_3"/>
    <property type="match status" value="1"/>
</dbReference>
<keyword evidence="2 8" id="KW-0813">Transport</keyword>
<evidence type="ECO:0000256" key="3">
    <source>
        <dbReference type="ARBA" id="ARBA00022452"/>
    </source>
</evidence>
<evidence type="ECO:0000256" key="1">
    <source>
        <dbReference type="ARBA" id="ARBA00004571"/>
    </source>
</evidence>
<evidence type="ECO:0000256" key="4">
    <source>
        <dbReference type="ARBA" id="ARBA00022692"/>
    </source>
</evidence>
<keyword evidence="3 8" id="KW-1134">Transmembrane beta strand</keyword>
<dbReference type="Pfam" id="PF00593">
    <property type="entry name" value="TonB_dep_Rec_b-barrel"/>
    <property type="match status" value="1"/>
</dbReference>
<evidence type="ECO:0000259" key="12">
    <source>
        <dbReference type="Pfam" id="PF07715"/>
    </source>
</evidence>
<dbReference type="GO" id="GO:0009279">
    <property type="term" value="C:cell outer membrane"/>
    <property type="evidence" value="ECO:0007669"/>
    <property type="project" value="UniProtKB-SubCell"/>
</dbReference>
<dbReference type="InterPro" id="IPR039426">
    <property type="entry name" value="TonB-dep_rcpt-like"/>
</dbReference>
<dbReference type="Proteomes" id="UP001164653">
    <property type="component" value="Chromosome"/>
</dbReference>
<organism evidence="13 14">
    <name type="scientific">Dyadobacter pollutisoli</name>
    <dbReference type="NCBI Taxonomy" id="2910158"/>
    <lineage>
        <taxon>Bacteria</taxon>
        <taxon>Pseudomonadati</taxon>
        <taxon>Bacteroidota</taxon>
        <taxon>Cytophagia</taxon>
        <taxon>Cytophagales</taxon>
        <taxon>Spirosomataceae</taxon>
        <taxon>Dyadobacter</taxon>
    </lineage>
</organism>
<keyword evidence="4 8" id="KW-0812">Transmembrane</keyword>